<dbReference type="EC" id="3.1.3.16" evidence="4"/>
<dbReference type="GO" id="GO:0004722">
    <property type="term" value="F:protein serine/threonine phosphatase activity"/>
    <property type="evidence" value="ECO:0007669"/>
    <property type="project" value="UniProtKB-EC"/>
</dbReference>
<reference evidence="5" key="1">
    <citation type="journal article" date="2019" name="Int. J. Syst. Evol. Microbiol.">
        <title>The Global Catalogue of Microorganisms (GCM) 10K type strain sequencing project: providing services to taxonomists for standard genome sequencing and annotation.</title>
        <authorList>
            <consortium name="The Broad Institute Genomics Platform"/>
            <consortium name="The Broad Institute Genome Sequencing Center for Infectious Disease"/>
            <person name="Wu L."/>
            <person name="Ma J."/>
        </authorList>
    </citation>
    <scope>NUCLEOTIDE SEQUENCE [LARGE SCALE GENOMIC DNA]</scope>
    <source>
        <strain evidence="5">CCUG 63369</strain>
    </source>
</reference>
<comment type="caution">
    <text evidence="4">The sequence shown here is derived from an EMBL/GenBank/DDBJ whole genome shotgun (WGS) entry which is preliminary data.</text>
</comment>
<evidence type="ECO:0000313" key="5">
    <source>
        <dbReference type="Proteomes" id="UP001596956"/>
    </source>
</evidence>
<dbReference type="SUPFAM" id="SSF81606">
    <property type="entry name" value="PP2C-like"/>
    <property type="match status" value="1"/>
</dbReference>
<organism evidence="4 5">
    <name type="scientific">Streptomonospora algeriensis</name>
    <dbReference type="NCBI Taxonomy" id="995084"/>
    <lineage>
        <taxon>Bacteria</taxon>
        <taxon>Bacillati</taxon>
        <taxon>Actinomycetota</taxon>
        <taxon>Actinomycetes</taxon>
        <taxon>Streptosporangiales</taxon>
        <taxon>Nocardiopsidaceae</taxon>
        <taxon>Streptomonospora</taxon>
    </lineage>
</organism>
<dbReference type="InterPro" id="IPR052016">
    <property type="entry name" value="Bact_Sigma-Reg"/>
</dbReference>
<sequence>MSDAEPRPGNAGDEERSLSGLRLLAEAGAVLGSSLDPDDLLHRLSRLTVPELADWCVADYVGEHVRRVAVVHRDPGVELPDDLLGKLPDPEPVDPASSSPLERMLAGEGPFVFTDRSEVTSALGQAHRDLTDALGTGTEILVPLRARRRVLGGLVLVRTTHDRPVTESELVLLQDLAHRAGLALDNARLYSAQRDAAQNFQRALLPALPDLKQVELAARYAPAQENVEVGGDWYDVVVLPDGVPAVTVGDVSGHDLTAAVEMARLQNMLRTLAWEHQEPPSAIMRRLDGLLEYFSAHTATAIYARLNGGGGEPLTFHWTNAGHYPPLLVLEDGTSRFLEEGYDVLLGVGGDWDRADARVELPRGATLLLYTDGLVERRGEEIDRGLVRLRQHAAQFAGESPDVLCDGLLSHMSESSGDDIVLLALRAP</sequence>
<evidence type="ECO:0000313" key="4">
    <source>
        <dbReference type="EMBL" id="MFD0800364.1"/>
    </source>
</evidence>
<dbReference type="Pfam" id="PF07228">
    <property type="entry name" value="SpoIIE"/>
    <property type="match status" value="1"/>
</dbReference>
<keyword evidence="1 4" id="KW-0378">Hydrolase</keyword>
<dbReference type="PANTHER" id="PTHR43156:SF2">
    <property type="entry name" value="STAGE II SPORULATION PROTEIN E"/>
    <property type="match status" value="1"/>
</dbReference>
<proteinExistence type="predicted"/>
<keyword evidence="5" id="KW-1185">Reference proteome</keyword>
<dbReference type="InterPro" id="IPR001932">
    <property type="entry name" value="PPM-type_phosphatase-like_dom"/>
</dbReference>
<name>A0ABW3BBB2_9ACTN</name>
<accession>A0ABW3BBB2</accession>
<dbReference type="Proteomes" id="UP001596956">
    <property type="component" value="Unassembled WGS sequence"/>
</dbReference>
<feature type="domain" description="PPM-type phosphatase" evidence="3">
    <location>
        <begin position="211"/>
        <end position="427"/>
    </location>
</feature>
<evidence type="ECO:0000256" key="1">
    <source>
        <dbReference type="ARBA" id="ARBA00022801"/>
    </source>
</evidence>
<dbReference type="InterPro" id="IPR003018">
    <property type="entry name" value="GAF"/>
</dbReference>
<dbReference type="InterPro" id="IPR029016">
    <property type="entry name" value="GAF-like_dom_sf"/>
</dbReference>
<evidence type="ECO:0000259" key="2">
    <source>
        <dbReference type="SMART" id="SM00065"/>
    </source>
</evidence>
<dbReference type="SMART" id="SM00065">
    <property type="entry name" value="GAF"/>
    <property type="match status" value="1"/>
</dbReference>
<gene>
    <name evidence="4" type="ORF">ACFQZU_03395</name>
</gene>
<dbReference type="Pfam" id="PF01590">
    <property type="entry name" value="GAF"/>
    <property type="match status" value="1"/>
</dbReference>
<dbReference type="Gene3D" id="3.60.40.10">
    <property type="entry name" value="PPM-type phosphatase domain"/>
    <property type="match status" value="1"/>
</dbReference>
<dbReference type="Gene3D" id="3.30.450.40">
    <property type="match status" value="1"/>
</dbReference>
<feature type="domain" description="GAF" evidence="2">
    <location>
        <begin position="32"/>
        <end position="194"/>
    </location>
</feature>
<dbReference type="InterPro" id="IPR036457">
    <property type="entry name" value="PPM-type-like_dom_sf"/>
</dbReference>
<dbReference type="PANTHER" id="PTHR43156">
    <property type="entry name" value="STAGE II SPORULATION PROTEIN E-RELATED"/>
    <property type="match status" value="1"/>
</dbReference>
<protein>
    <submittedName>
        <fullName evidence="4">PP2C family protein-serine/threonine phosphatase</fullName>
        <ecNumber evidence="4">3.1.3.16</ecNumber>
    </submittedName>
</protein>
<dbReference type="SUPFAM" id="SSF55781">
    <property type="entry name" value="GAF domain-like"/>
    <property type="match status" value="1"/>
</dbReference>
<dbReference type="EMBL" id="JBHTHR010000046">
    <property type="protein sequence ID" value="MFD0800364.1"/>
    <property type="molecule type" value="Genomic_DNA"/>
</dbReference>
<dbReference type="SMART" id="SM00331">
    <property type="entry name" value="PP2C_SIG"/>
    <property type="match status" value="1"/>
</dbReference>
<evidence type="ECO:0000259" key="3">
    <source>
        <dbReference type="SMART" id="SM00331"/>
    </source>
</evidence>